<dbReference type="AlphaFoldDB" id="A0A177EPR7"/>
<dbReference type="Gene3D" id="1.10.10.800">
    <property type="match status" value="1"/>
</dbReference>
<reference evidence="3 4" key="1">
    <citation type="submission" date="2016-03" db="EMBL/GenBank/DDBJ databases">
        <title>Draft genome sequence of the Fonsecaea monophora CBS 269.37.</title>
        <authorList>
            <person name="Bombassaro A."/>
            <person name="Vinicius W.A."/>
            <person name="De Hoog S."/>
            <person name="Sun J."/>
            <person name="Souza E.M."/>
            <person name="Raittz R.T."/>
            <person name="Costa F."/>
            <person name="Leao A.C."/>
            <person name="Tadra-Sfeir M.Z."/>
            <person name="Baura V."/>
            <person name="Balsanelli E."/>
            <person name="Pedrosa F.O."/>
            <person name="Moreno L.F."/>
            <person name="Steffens M.B."/>
            <person name="Xi L."/>
            <person name="Bocca A.L."/>
            <person name="Felipe M.S."/>
            <person name="Teixeira M."/>
            <person name="Telles Filho F.Q."/>
            <person name="Azevedo C.M."/>
            <person name="Gomes R."/>
            <person name="Vicente V.A."/>
        </authorList>
    </citation>
    <scope>NUCLEOTIDE SEQUENCE [LARGE SCALE GENOMIC DNA]</scope>
    <source>
        <strain evidence="3 4">CBS 269.37</strain>
    </source>
</reference>
<accession>A0A177EPR7</accession>
<dbReference type="Gene3D" id="3.40.50.1820">
    <property type="entry name" value="alpha/beta hydrolase"/>
    <property type="match status" value="1"/>
</dbReference>
<organism evidence="3 4">
    <name type="scientific">Fonsecaea monophora</name>
    <dbReference type="NCBI Taxonomy" id="254056"/>
    <lineage>
        <taxon>Eukaryota</taxon>
        <taxon>Fungi</taxon>
        <taxon>Dikarya</taxon>
        <taxon>Ascomycota</taxon>
        <taxon>Pezizomycotina</taxon>
        <taxon>Eurotiomycetes</taxon>
        <taxon>Chaetothyriomycetidae</taxon>
        <taxon>Chaetothyriales</taxon>
        <taxon>Herpotrichiellaceae</taxon>
        <taxon>Fonsecaea</taxon>
    </lineage>
</organism>
<sequence length="293" mass="32625">MHQDLEIKTHDGTTIRAWFYAAGPKAPVIILSAGLSGVQEHFLPSFAESFQKAGIAAVSFDHRNWGLSDGLPRHHSNHYQQTQDTHDVVAYVSTELDIDPERIAIWGSSFSGGIALIAGAVDPRVKVVITQVPFVSGNHLRSQMPAPLLARIYEDRAATTESEPTYIPVFPEEYNAAQPDPAAAMMATEESWHYYQHIKELGIDKENRITMQTLFHAIRSEPSAFVPFLNKPLFMAIASNDSLISPSKQQEVFETAKDPKALVRFDSGHFSLYEGALFEKNIAAQIDFLHNHL</sequence>
<dbReference type="PANTHER" id="PTHR47751">
    <property type="entry name" value="SUPERFAMILY HYDROLASE, PUTATIVE (AFU_ORTHOLOGUE AFUA_2G16580)-RELATED"/>
    <property type="match status" value="1"/>
</dbReference>
<proteinExistence type="inferred from homology"/>
<evidence type="ECO:0000313" key="3">
    <source>
        <dbReference type="EMBL" id="OAG33984.1"/>
    </source>
</evidence>
<dbReference type="InterPro" id="IPR022742">
    <property type="entry name" value="Hydrolase_4"/>
</dbReference>
<name>A0A177EPR7_9EURO</name>
<dbReference type="SUPFAM" id="SSF53474">
    <property type="entry name" value="alpha/beta-Hydrolases"/>
    <property type="match status" value="1"/>
</dbReference>
<keyword evidence="4" id="KW-1185">Reference proteome</keyword>
<dbReference type="EMBL" id="LVKK01000192">
    <property type="protein sequence ID" value="OAG33984.1"/>
    <property type="molecule type" value="Genomic_DNA"/>
</dbReference>
<gene>
    <name evidence="3" type="ORF">AYO21_11884</name>
</gene>
<comment type="similarity">
    <text evidence="1">Belongs to the polyketide transferase af380 family.</text>
</comment>
<dbReference type="OrthoDB" id="2498029at2759"/>
<dbReference type="RefSeq" id="XP_022505936.1">
    <property type="nucleotide sequence ID" value="XM_022661763.1"/>
</dbReference>
<dbReference type="PANTHER" id="PTHR47751:SF2">
    <property type="entry name" value="DLTD N-TERMINAL DOMAIN PROTEIN (AFU_ORTHOLOGUE AFUA_8G00380)-RELATED"/>
    <property type="match status" value="1"/>
</dbReference>
<dbReference type="Proteomes" id="UP000077002">
    <property type="component" value="Unassembled WGS sequence"/>
</dbReference>
<evidence type="ECO:0000256" key="1">
    <source>
        <dbReference type="ARBA" id="ARBA00029464"/>
    </source>
</evidence>
<comment type="caution">
    <text evidence="3">The sequence shown here is derived from an EMBL/GenBank/DDBJ whole genome shotgun (WGS) entry which is preliminary data.</text>
</comment>
<feature type="domain" description="Serine aminopeptidase S33" evidence="2">
    <location>
        <begin position="33"/>
        <end position="262"/>
    </location>
</feature>
<evidence type="ECO:0000313" key="4">
    <source>
        <dbReference type="Proteomes" id="UP000077002"/>
    </source>
</evidence>
<protein>
    <recommendedName>
        <fullName evidence="2">Serine aminopeptidase S33 domain-containing protein</fullName>
    </recommendedName>
</protein>
<dbReference type="InterPro" id="IPR029058">
    <property type="entry name" value="AB_hydrolase_fold"/>
</dbReference>
<dbReference type="GeneID" id="34606967"/>
<evidence type="ECO:0000259" key="2">
    <source>
        <dbReference type="Pfam" id="PF12146"/>
    </source>
</evidence>
<dbReference type="InterPro" id="IPR051411">
    <property type="entry name" value="Polyketide_trans_af380"/>
</dbReference>
<dbReference type="Pfam" id="PF12146">
    <property type="entry name" value="Hydrolase_4"/>
    <property type="match status" value="1"/>
</dbReference>